<dbReference type="AlphaFoldDB" id="A0A0B7BV16"/>
<evidence type="ECO:0000256" key="1">
    <source>
        <dbReference type="SAM" id="Phobius"/>
    </source>
</evidence>
<feature type="non-terminal residue" evidence="2">
    <location>
        <position position="1"/>
    </location>
</feature>
<gene>
    <name evidence="2" type="primary">ORF213417</name>
</gene>
<protein>
    <submittedName>
        <fullName evidence="2">Uncharacterized protein</fullName>
    </submittedName>
</protein>
<keyword evidence="1" id="KW-0812">Transmembrane</keyword>
<name>A0A0B7BV16_9EUPU</name>
<reference evidence="2" key="1">
    <citation type="submission" date="2014-12" db="EMBL/GenBank/DDBJ databases">
        <title>Insight into the proteome of Arion vulgaris.</title>
        <authorList>
            <person name="Aradska J."/>
            <person name="Bulat T."/>
            <person name="Smidak R."/>
            <person name="Sarate P."/>
            <person name="Gangsoo J."/>
            <person name="Sialana F."/>
            <person name="Bilban M."/>
            <person name="Lubec G."/>
        </authorList>
    </citation>
    <scope>NUCLEOTIDE SEQUENCE</scope>
    <source>
        <tissue evidence="2">Skin</tissue>
    </source>
</reference>
<evidence type="ECO:0000313" key="2">
    <source>
        <dbReference type="EMBL" id="CEK96777.1"/>
    </source>
</evidence>
<keyword evidence="1" id="KW-1133">Transmembrane helix</keyword>
<feature type="transmembrane region" description="Helical" evidence="1">
    <location>
        <begin position="12"/>
        <end position="32"/>
    </location>
</feature>
<dbReference type="EMBL" id="HACG01049912">
    <property type="protein sequence ID" value="CEK96777.1"/>
    <property type="molecule type" value="Transcribed_RNA"/>
</dbReference>
<feature type="non-terminal residue" evidence="2">
    <location>
        <position position="72"/>
    </location>
</feature>
<sequence>PPTGHVSLHLEVSGVQVMFLFIPACLLSVHSVNQSTKINRVLHVFKHEENCHSNRAPKQTTLQSLDALPACM</sequence>
<accession>A0A0B7BV16</accession>
<organism evidence="2">
    <name type="scientific">Arion vulgaris</name>
    <dbReference type="NCBI Taxonomy" id="1028688"/>
    <lineage>
        <taxon>Eukaryota</taxon>
        <taxon>Metazoa</taxon>
        <taxon>Spiralia</taxon>
        <taxon>Lophotrochozoa</taxon>
        <taxon>Mollusca</taxon>
        <taxon>Gastropoda</taxon>
        <taxon>Heterobranchia</taxon>
        <taxon>Euthyneura</taxon>
        <taxon>Panpulmonata</taxon>
        <taxon>Eupulmonata</taxon>
        <taxon>Stylommatophora</taxon>
        <taxon>Helicina</taxon>
        <taxon>Arionoidea</taxon>
        <taxon>Arionidae</taxon>
        <taxon>Arion</taxon>
    </lineage>
</organism>
<proteinExistence type="predicted"/>
<keyword evidence="1" id="KW-0472">Membrane</keyword>